<protein>
    <submittedName>
        <fullName evidence="2">ARM repeat kinase family protein</fullName>
    </submittedName>
</protein>
<dbReference type="AlphaFoldDB" id="A0A072VNH3"/>
<keyword evidence="2" id="KW-0418">Kinase</keyword>
<feature type="compositionally biased region" description="Polar residues" evidence="1">
    <location>
        <begin position="109"/>
        <end position="121"/>
    </location>
</feature>
<reference evidence="4" key="3">
    <citation type="submission" date="2015-04" db="UniProtKB">
        <authorList>
            <consortium name="EnsemblPlants"/>
        </authorList>
    </citation>
    <scope>IDENTIFICATION</scope>
    <source>
        <strain evidence="4">cv. Jemalong A17</strain>
    </source>
</reference>
<dbReference type="GO" id="GO:0016301">
    <property type="term" value="F:kinase activity"/>
    <property type="evidence" value="ECO:0007669"/>
    <property type="project" value="UniProtKB-KW"/>
</dbReference>
<gene>
    <name evidence="2" type="ordered locus">MTR_1g078370</name>
    <name evidence="3" type="ORF">MtrunA17_Chr1g0189451</name>
</gene>
<dbReference type="EMBL" id="CM001217">
    <property type="protein sequence ID" value="KEH42953.1"/>
    <property type="molecule type" value="Genomic_DNA"/>
</dbReference>
<feature type="compositionally biased region" description="Acidic residues" evidence="1">
    <location>
        <begin position="62"/>
        <end position="75"/>
    </location>
</feature>
<dbReference type="EnsemblPlants" id="KEH42953">
    <property type="protein sequence ID" value="KEH42953"/>
    <property type="gene ID" value="MTR_1g078370"/>
</dbReference>
<evidence type="ECO:0000313" key="5">
    <source>
        <dbReference type="Proteomes" id="UP000002051"/>
    </source>
</evidence>
<dbReference type="HOGENOM" id="CLU_072691_0_0_1"/>
<dbReference type="EMBL" id="PSQE01000001">
    <property type="protein sequence ID" value="RHN80545.1"/>
    <property type="molecule type" value="Genomic_DNA"/>
</dbReference>
<keyword evidence="2" id="KW-0808">Transferase</keyword>
<feature type="compositionally biased region" description="Low complexity" evidence="1">
    <location>
        <begin position="138"/>
        <end position="175"/>
    </location>
</feature>
<feature type="region of interest" description="Disordered" evidence="1">
    <location>
        <begin position="1"/>
        <end position="78"/>
    </location>
</feature>
<proteinExistence type="predicted"/>
<keyword evidence="5" id="KW-1185">Reference proteome</keyword>
<dbReference type="Proteomes" id="UP000265566">
    <property type="component" value="Chromosome 1"/>
</dbReference>
<reference evidence="2 5" key="1">
    <citation type="journal article" date="2011" name="Nature">
        <title>The Medicago genome provides insight into the evolution of rhizobial symbioses.</title>
        <authorList>
            <person name="Young N.D."/>
            <person name="Debelle F."/>
            <person name="Oldroyd G.E."/>
            <person name="Geurts R."/>
            <person name="Cannon S.B."/>
            <person name="Udvardi M.K."/>
            <person name="Benedito V.A."/>
            <person name="Mayer K.F."/>
            <person name="Gouzy J."/>
            <person name="Schoof H."/>
            <person name="Van de Peer Y."/>
            <person name="Proost S."/>
            <person name="Cook D.R."/>
            <person name="Meyers B.C."/>
            <person name="Spannagl M."/>
            <person name="Cheung F."/>
            <person name="De Mita S."/>
            <person name="Krishnakumar V."/>
            <person name="Gundlach H."/>
            <person name="Zhou S."/>
            <person name="Mudge J."/>
            <person name="Bharti A.K."/>
            <person name="Murray J.D."/>
            <person name="Naoumkina M.A."/>
            <person name="Rosen B."/>
            <person name="Silverstein K.A."/>
            <person name="Tang H."/>
            <person name="Rombauts S."/>
            <person name="Zhao P.X."/>
            <person name="Zhou P."/>
            <person name="Barbe V."/>
            <person name="Bardou P."/>
            <person name="Bechner M."/>
            <person name="Bellec A."/>
            <person name="Berger A."/>
            <person name="Berges H."/>
            <person name="Bidwell S."/>
            <person name="Bisseling T."/>
            <person name="Choisne N."/>
            <person name="Couloux A."/>
            <person name="Denny R."/>
            <person name="Deshpande S."/>
            <person name="Dai X."/>
            <person name="Doyle J.J."/>
            <person name="Dudez A.M."/>
            <person name="Farmer A.D."/>
            <person name="Fouteau S."/>
            <person name="Franken C."/>
            <person name="Gibelin C."/>
            <person name="Gish J."/>
            <person name="Goldstein S."/>
            <person name="Gonzalez A.J."/>
            <person name="Green P.J."/>
            <person name="Hallab A."/>
            <person name="Hartog M."/>
            <person name="Hua A."/>
            <person name="Humphray S.J."/>
            <person name="Jeong D.H."/>
            <person name="Jing Y."/>
            <person name="Jocker A."/>
            <person name="Kenton S.M."/>
            <person name="Kim D.J."/>
            <person name="Klee K."/>
            <person name="Lai H."/>
            <person name="Lang C."/>
            <person name="Lin S."/>
            <person name="Macmil S.L."/>
            <person name="Magdelenat G."/>
            <person name="Matthews L."/>
            <person name="McCorrison J."/>
            <person name="Monaghan E.L."/>
            <person name="Mun J.H."/>
            <person name="Najar F.Z."/>
            <person name="Nicholson C."/>
            <person name="Noirot C."/>
            <person name="O'Bleness M."/>
            <person name="Paule C.R."/>
            <person name="Poulain J."/>
            <person name="Prion F."/>
            <person name="Qin B."/>
            <person name="Qu C."/>
            <person name="Retzel E.F."/>
            <person name="Riddle C."/>
            <person name="Sallet E."/>
            <person name="Samain S."/>
            <person name="Samson N."/>
            <person name="Sanders I."/>
            <person name="Saurat O."/>
            <person name="Scarpelli C."/>
            <person name="Schiex T."/>
            <person name="Segurens B."/>
            <person name="Severin A.J."/>
            <person name="Sherrier D.J."/>
            <person name="Shi R."/>
            <person name="Sims S."/>
            <person name="Singer S.R."/>
            <person name="Sinharoy S."/>
            <person name="Sterck L."/>
            <person name="Viollet A."/>
            <person name="Wang B.B."/>
            <person name="Wang K."/>
            <person name="Wang M."/>
            <person name="Wang X."/>
            <person name="Warfsmann J."/>
            <person name="Weissenbach J."/>
            <person name="White D.D."/>
            <person name="White J.D."/>
            <person name="Wiley G.B."/>
            <person name="Wincker P."/>
            <person name="Xing Y."/>
            <person name="Yang L."/>
            <person name="Yao Z."/>
            <person name="Ying F."/>
            <person name="Zhai J."/>
            <person name="Zhou L."/>
            <person name="Zuber A."/>
            <person name="Denarie J."/>
            <person name="Dixon R.A."/>
            <person name="May G.D."/>
            <person name="Schwartz D.C."/>
            <person name="Rogers J."/>
            <person name="Quetier F."/>
            <person name="Town C.D."/>
            <person name="Roe B.A."/>
        </authorList>
    </citation>
    <scope>NUCLEOTIDE SEQUENCE [LARGE SCALE GENOMIC DNA]</scope>
    <source>
        <strain evidence="2">A17</strain>
        <strain evidence="4 5">cv. Jemalong A17</strain>
    </source>
</reference>
<evidence type="ECO:0000313" key="4">
    <source>
        <dbReference type="EnsemblPlants" id="KEH42953"/>
    </source>
</evidence>
<reference evidence="2 5" key="2">
    <citation type="journal article" date="2014" name="BMC Genomics">
        <title>An improved genome release (version Mt4.0) for the model legume Medicago truncatula.</title>
        <authorList>
            <person name="Tang H."/>
            <person name="Krishnakumar V."/>
            <person name="Bidwell S."/>
            <person name="Rosen B."/>
            <person name="Chan A."/>
            <person name="Zhou S."/>
            <person name="Gentzbittel L."/>
            <person name="Childs K.L."/>
            <person name="Yandell M."/>
            <person name="Gundlach H."/>
            <person name="Mayer K.F."/>
            <person name="Schwartz D.C."/>
            <person name="Town C.D."/>
        </authorList>
    </citation>
    <scope>GENOME REANNOTATION</scope>
    <source>
        <strain evidence="2">A17</strain>
        <strain evidence="4 5">cv. Jemalong A17</strain>
    </source>
</reference>
<sequence>MSSFTLKGKPFDHAPVASVSSSALTPTSSNASLVVDTPSTAPICVNSTPDFSEHHASTSTDDWGELENGIDEEPENDKGAWEDLEPLEETKPTPALTNIQAAQRPPVSQPVSQTIGTSLRPKTTPKMCKDEDDDLCGASAAPAPKTSKPLNLKSTAADAAAAQDTTAAPAPTTRAKPLLAGRCRGAKPAAPKLGAQRIIRTPSGV</sequence>
<dbReference type="Proteomes" id="UP000002051">
    <property type="component" value="Unassembled WGS sequence"/>
</dbReference>
<organism evidence="2 5">
    <name type="scientific">Medicago truncatula</name>
    <name type="common">Barrel medic</name>
    <name type="synonym">Medicago tribuloides</name>
    <dbReference type="NCBI Taxonomy" id="3880"/>
    <lineage>
        <taxon>Eukaryota</taxon>
        <taxon>Viridiplantae</taxon>
        <taxon>Streptophyta</taxon>
        <taxon>Embryophyta</taxon>
        <taxon>Tracheophyta</taxon>
        <taxon>Spermatophyta</taxon>
        <taxon>Magnoliopsida</taxon>
        <taxon>eudicotyledons</taxon>
        <taxon>Gunneridae</taxon>
        <taxon>Pentapetalae</taxon>
        <taxon>rosids</taxon>
        <taxon>fabids</taxon>
        <taxon>Fabales</taxon>
        <taxon>Fabaceae</taxon>
        <taxon>Papilionoideae</taxon>
        <taxon>50 kb inversion clade</taxon>
        <taxon>NPAAA clade</taxon>
        <taxon>Hologalegina</taxon>
        <taxon>IRL clade</taxon>
        <taxon>Trifolieae</taxon>
        <taxon>Medicago</taxon>
    </lineage>
</organism>
<evidence type="ECO:0000313" key="3">
    <source>
        <dbReference type="EMBL" id="RHN80545.1"/>
    </source>
</evidence>
<feature type="compositionally biased region" description="Polar residues" evidence="1">
    <location>
        <begin position="37"/>
        <end position="50"/>
    </location>
</feature>
<dbReference type="STRING" id="3880.A0A072VNH3"/>
<dbReference type="Gramene" id="rna4484">
    <property type="protein sequence ID" value="RHN80545.1"/>
    <property type="gene ID" value="gene4484"/>
</dbReference>
<evidence type="ECO:0000256" key="1">
    <source>
        <dbReference type="SAM" id="MobiDB-lite"/>
    </source>
</evidence>
<feature type="compositionally biased region" description="Low complexity" evidence="1">
    <location>
        <begin position="14"/>
        <end position="33"/>
    </location>
</feature>
<accession>A0A072VNH3</accession>
<reference evidence="3" key="5">
    <citation type="journal article" date="2018" name="Nat. Plants">
        <title>Whole-genome landscape of Medicago truncatula symbiotic genes.</title>
        <authorList>
            <person name="Pecrix Y."/>
            <person name="Gamas P."/>
            <person name="Carrere S."/>
        </authorList>
    </citation>
    <scope>NUCLEOTIDE SEQUENCE</scope>
    <source>
        <tissue evidence="3">Leaves</tissue>
    </source>
</reference>
<feature type="region of interest" description="Disordered" evidence="1">
    <location>
        <begin position="96"/>
        <end position="205"/>
    </location>
</feature>
<evidence type="ECO:0000313" key="2">
    <source>
        <dbReference type="EMBL" id="KEH42953.1"/>
    </source>
</evidence>
<evidence type="ECO:0000313" key="6">
    <source>
        <dbReference type="Proteomes" id="UP000265566"/>
    </source>
</evidence>
<reference evidence="6" key="4">
    <citation type="journal article" date="2018" name="Nat. Plants">
        <title>Whole-genome landscape of Medicago truncatula symbiotic genes.</title>
        <authorList>
            <person name="Pecrix Y."/>
            <person name="Staton S.E."/>
            <person name="Sallet E."/>
            <person name="Lelandais-Briere C."/>
            <person name="Moreau S."/>
            <person name="Carrere S."/>
            <person name="Blein T."/>
            <person name="Jardinaud M.F."/>
            <person name="Latrasse D."/>
            <person name="Zouine M."/>
            <person name="Zahm M."/>
            <person name="Kreplak J."/>
            <person name="Mayjonade B."/>
            <person name="Satge C."/>
            <person name="Perez M."/>
            <person name="Cauet S."/>
            <person name="Marande W."/>
            <person name="Chantry-Darmon C."/>
            <person name="Lopez-Roques C."/>
            <person name="Bouchez O."/>
            <person name="Berard A."/>
            <person name="Debelle F."/>
            <person name="Munos S."/>
            <person name="Bendahmane A."/>
            <person name="Berges H."/>
            <person name="Niebel A."/>
            <person name="Buitink J."/>
            <person name="Frugier F."/>
            <person name="Benhamed M."/>
            <person name="Crespi M."/>
            <person name="Gouzy J."/>
            <person name="Gamas P."/>
        </authorList>
    </citation>
    <scope>NUCLEOTIDE SEQUENCE [LARGE SCALE GENOMIC DNA]</scope>
    <source>
        <strain evidence="6">cv. Jemalong A17</strain>
    </source>
</reference>
<name>A0A072VNH3_MEDTR</name>